<evidence type="ECO:0000259" key="2">
    <source>
        <dbReference type="SMART" id="SM00849"/>
    </source>
</evidence>
<accession>A0A3B0ZTV9</accession>
<evidence type="ECO:0000313" key="3">
    <source>
        <dbReference type="EMBL" id="VAW96995.1"/>
    </source>
</evidence>
<keyword evidence="1" id="KW-0378">Hydrolase</keyword>
<dbReference type="InterPro" id="IPR044094">
    <property type="entry name" value="AtsA-like_MBL-fold"/>
</dbReference>
<dbReference type="Gene3D" id="3.60.15.10">
    <property type="entry name" value="Ribonuclease Z/Hydroxyacylglutathione hydrolase-like"/>
    <property type="match status" value="1"/>
</dbReference>
<dbReference type="SMART" id="SM00849">
    <property type="entry name" value="Lactamase_B"/>
    <property type="match status" value="1"/>
</dbReference>
<dbReference type="PANTHER" id="PTHR46018">
    <property type="entry name" value="ZINC PHOSPHODIESTERASE ELAC PROTEIN 1"/>
    <property type="match status" value="1"/>
</dbReference>
<evidence type="ECO:0000256" key="1">
    <source>
        <dbReference type="ARBA" id="ARBA00022801"/>
    </source>
</evidence>
<proteinExistence type="predicted"/>
<dbReference type="PANTHER" id="PTHR46018:SF2">
    <property type="entry name" value="ZINC PHOSPHODIESTERASE ELAC PROTEIN 1"/>
    <property type="match status" value="1"/>
</dbReference>
<dbReference type="GO" id="GO:0042781">
    <property type="term" value="F:3'-tRNA processing endoribonuclease activity"/>
    <property type="evidence" value="ECO:0007669"/>
    <property type="project" value="TreeGrafter"/>
</dbReference>
<dbReference type="InterPro" id="IPR036866">
    <property type="entry name" value="RibonucZ/Hydroxyglut_hydro"/>
</dbReference>
<sequence>MKYTKGIQVVFVALLSVFVTTTSWADKKLAVDKVKGPLSVMVLGSGGPIATSIGRASAGYLIFVEGEPRILMDVGGGTFQRLAKSGVNIRNLDIVLLSHLHIDHTGDLSAVIKTLYFHNNIAGTARTAPIHIYGPAANGATFPGTDVTQYPATTVYSDGQYAMPNGVERYLNIFAKAISGGRSSFSYAAHDLNSMVSGATVEEVLRTDDGVVIEAIAVDHGPVPAVAYRVSYKGYSIVYSGDTRSTGPNMVTIAQDADLLIYDTAITDTLPPNPVFHALHTSPTRMGEVAADAEVKKLVLSHITPVTETRLDEVKDLVRVNYDGKIKAAKDLKVFNLGHHD</sequence>
<dbReference type="InterPro" id="IPR001279">
    <property type="entry name" value="Metallo-B-lactamas"/>
</dbReference>
<name>A0A3B0ZTV9_9ZZZZ</name>
<protein>
    <recommendedName>
        <fullName evidence="2">Metallo-beta-lactamase domain-containing protein</fullName>
    </recommendedName>
</protein>
<dbReference type="Pfam" id="PF00753">
    <property type="entry name" value="Lactamase_B"/>
    <property type="match status" value="1"/>
</dbReference>
<dbReference type="EMBL" id="UOFR01000042">
    <property type="protein sequence ID" value="VAW96995.1"/>
    <property type="molecule type" value="Genomic_DNA"/>
</dbReference>
<organism evidence="3">
    <name type="scientific">hydrothermal vent metagenome</name>
    <dbReference type="NCBI Taxonomy" id="652676"/>
    <lineage>
        <taxon>unclassified sequences</taxon>
        <taxon>metagenomes</taxon>
        <taxon>ecological metagenomes</taxon>
    </lineage>
</organism>
<feature type="domain" description="Metallo-beta-lactamase" evidence="2">
    <location>
        <begin position="56"/>
        <end position="302"/>
    </location>
</feature>
<reference evidence="3" key="1">
    <citation type="submission" date="2018-06" db="EMBL/GenBank/DDBJ databases">
        <authorList>
            <person name="Zhirakovskaya E."/>
        </authorList>
    </citation>
    <scope>NUCLEOTIDE SEQUENCE</scope>
</reference>
<dbReference type="CDD" id="cd07719">
    <property type="entry name" value="arylsulfatase_AtsA-like_MBL-fold"/>
    <property type="match status" value="1"/>
</dbReference>
<dbReference type="SUPFAM" id="SSF56281">
    <property type="entry name" value="Metallo-hydrolase/oxidoreductase"/>
    <property type="match status" value="1"/>
</dbReference>
<dbReference type="AlphaFoldDB" id="A0A3B0ZTV9"/>
<gene>
    <name evidence="3" type="ORF">MNBD_GAMMA21-2001</name>
</gene>